<accession>A0A563DYF7</accession>
<proteinExistence type="predicted"/>
<evidence type="ECO:0000256" key="2">
    <source>
        <dbReference type="SAM" id="Phobius"/>
    </source>
</evidence>
<dbReference type="Proteomes" id="UP000320244">
    <property type="component" value="Unassembled WGS sequence"/>
</dbReference>
<feature type="region of interest" description="Disordered" evidence="1">
    <location>
        <begin position="1"/>
        <end position="20"/>
    </location>
</feature>
<dbReference type="InterPro" id="IPR021741">
    <property type="entry name" value="DUF3311"/>
</dbReference>
<dbReference type="EMBL" id="VCQV01000020">
    <property type="protein sequence ID" value="TWP35256.1"/>
    <property type="molecule type" value="Genomic_DNA"/>
</dbReference>
<gene>
    <name evidence="3" type="ORF">FGL98_14105</name>
</gene>
<keyword evidence="2" id="KW-0472">Membrane</keyword>
<keyword evidence="4" id="KW-1185">Reference proteome</keyword>
<reference evidence="3 4" key="2">
    <citation type="submission" date="2019-08" db="EMBL/GenBank/DDBJ databases">
        <title>Jejuicoccus antrihumi gen. nov., sp. nov., a new member of the family Dermacoccaceae isolated from a cave.</title>
        <authorList>
            <person name="Schumann P."/>
            <person name="Kim I.S."/>
        </authorList>
    </citation>
    <scope>NUCLEOTIDE SEQUENCE [LARGE SCALE GENOMIC DNA]</scope>
    <source>
        <strain evidence="3 4">C5-26</strain>
    </source>
</reference>
<organism evidence="3 4">
    <name type="scientific">Leekyejoonella antrihumi</name>
    <dbReference type="NCBI Taxonomy" id="1660198"/>
    <lineage>
        <taxon>Bacteria</taxon>
        <taxon>Bacillati</taxon>
        <taxon>Actinomycetota</taxon>
        <taxon>Actinomycetes</taxon>
        <taxon>Micrococcales</taxon>
        <taxon>Dermacoccaceae</taxon>
        <taxon>Leekyejoonella</taxon>
    </lineage>
</organism>
<feature type="transmembrane region" description="Helical" evidence="2">
    <location>
        <begin position="26"/>
        <end position="48"/>
    </location>
</feature>
<evidence type="ECO:0000313" key="4">
    <source>
        <dbReference type="Proteomes" id="UP000320244"/>
    </source>
</evidence>
<feature type="transmembrane region" description="Helical" evidence="2">
    <location>
        <begin position="60"/>
        <end position="82"/>
    </location>
</feature>
<name>A0A563DYF7_9MICO</name>
<comment type="caution">
    <text evidence="3">The sequence shown here is derived from an EMBL/GenBank/DDBJ whole genome shotgun (WGS) entry which is preliminary data.</text>
</comment>
<evidence type="ECO:0000256" key="1">
    <source>
        <dbReference type="SAM" id="MobiDB-lite"/>
    </source>
</evidence>
<dbReference type="OrthoDB" id="123261at2"/>
<sequence>MHLSPGRSAVSQHPSPDEAPPARTGLLWLTGILLVIPMLALIPVGWYSKQDPKLGAFPFFVWYQMLWVFLTAGFTWAAYLVVQKARPHRPMEPVGRHATKEGDA</sequence>
<keyword evidence="2" id="KW-0812">Transmembrane</keyword>
<reference evidence="3 4" key="1">
    <citation type="submission" date="2019-05" db="EMBL/GenBank/DDBJ databases">
        <authorList>
            <person name="Lee S.D."/>
        </authorList>
    </citation>
    <scope>NUCLEOTIDE SEQUENCE [LARGE SCALE GENOMIC DNA]</scope>
    <source>
        <strain evidence="3 4">C5-26</strain>
    </source>
</reference>
<dbReference type="AlphaFoldDB" id="A0A563DYF7"/>
<protein>
    <submittedName>
        <fullName evidence="3">DUF3311 domain-containing protein</fullName>
    </submittedName>
</protein>
<keyword evidence="2" id="KW-1133">Transmembrane helix</keyword>
<dbReference type="Pfam" id="PF11755">
    <property type="entry name" value="DUF3311"/>
    <property type="match status" value="1"/>
</dbReference>
<evidence type="ECO:0000313" key="3">
    <source>
        <dbReference type="EMBL" id="TWP35256.1"/>
    </source>
</evidence>